<evidence type="ECO:0000313" key="13">
    <source>
        <dbReference type="Proteomes" id="UP001168528"/>
    </source>
</evidence>
<dbReference type="GO" id="GO:0016740">
    <property type="term" value="F:transferase activity"/>
    <property type="evidence" value="ECO:0007669"/>
    <property type="project" value="UniProtKB-KW"/>
</dbReference>
<evidence type="ECO:0000256" key="5">
    <source>
        <dbReference type="ARBA" id="ARBA00022679"/>
    </source>
</evidence>
<evidence type="ECO:0000256" key="8">
    <source>
        <dbReference type="ARBA" id="ARBA00022842"/>
    </source>
</evidence>
<reference evidence="12" key="1">
    <citation type="submission" date="2023-07" db="EMBL/GenBank/DDBJ databases">
        <title>The genome sequence of Rhodocytophaga aerolata KACC 12507.</title>
        <authorList>
            <person name="Zhang X."/>
        </authorList>
    </citation>
    <scope>NUCLEOTIDE SEQUENCE</scope>
    <source>
        <strain evidence="12">KACC 12507</strain>
    </source>
</reference>
<comment type="cofactor">
    <cofactor evidence="1">
        <name>Mg(2+)</name>
        <dbReference type="ChEBI" id="CHEBI:18420"/>
    </cofactor>
</comment>
<comment type="similarity">
    <text evidence="11">Belongs to the ApbE family.</text>
</comment>
<gene>
    <name evidence="12" type="ORF">Q0590_22715</name>
</gene>
<evidence type="ECO:0000256" key="4">
    <source>
        <dbReference type="ARBA" id="ARBA00022630"/>
    </source>
</evidence>
<dbReference type="EMBL" id="JAUKPO010000016">
    <property type="protein sequence ID" value="MDO1449107.1"/>
    <property type="molecule type" value="Genomic_DNA"/>
</dbReference>
<dbReference type="SUPFAM" id="SSF143631">
    <property type="entry name" value="ApbE-like"/>
    <property type="match status" value="1"/>
</dbReference>
<keyword evidence="7 11" id="KW-0274">FAD</keyword>
<protein>
    <recommendedName>
        <fullName evidence="3 11">FAD:protein FMN transferase</fullName>
        <ecNumber evidence="2 11">2.7.1.180</ecNumber>
    </recommendedName>
    <alternativeName>
        <fullName evidence="9 11">Flavin transferase</fullName>
    </alternativeName>
</protein>
<evidence type="ECO:0000256" key="3">
    <source>
        <dbReference type="ARBA" id="ARBA00016337"/>
    </source>
</evidence>
<evidence type="ECO:0000256" key="10">
    <source>
        <dbReference type="ARBA" id="ARBA00048540"/>
    </source>
</evidence>
<dbReference type="InterPro" id="IPR024932">
    <property type="entry name" value="ApbE"/>
</dbReference>
<keyword evidence="13" id="KW-1185">Reference proteome</keyword>
<evidence type="ECO:0000256" key="2">
    <source>
        <dbReference type="ARBA" id="ARBA00011955"/>
    </source>
</evidence>
<evidence type="ECO:0000313" key="12">
    <source>
        <dbReference type="EMBL" id="MDO1449107.1"/>
    </source>
</evidence>
<dbReference type="Pfam" id="PF02424">
    <property type="entry name" value="ApbE"/>
    <property type="match status" value="1"/>
</dbReference>
<comment type="catalytic activity">
    <reaction evidence="10 11">
        <text>L-threonyl-[protein] + FAD = FMN-L-threonyl-[protein] + AMP + H(+)</text>
        <dbReference type="Rhea" id="RHEA:36847"/>
        <dbReference type="Rhea" id="RHEA-COMP:11060"/>
        <dbReference type="Rhea" id="RHEA-COMP:11061"/>
        <dbReference type="ChEBI" id="CHEBI:15378"/>
        <dbReference type="ChEBI" id="CHEBI:30013"/>
        <dbReference type="ChEBI" id="CHEBI:57692"/>
        <dbReference type="ChEBI" id="CHEBI:74257"/>
        <dbReference type="ChEBI" id="CHEBI:456215"/>
        <dbReference type="EC" id="2.7.1.180"/>
    </reaction>
</comment>
<evidence type="ECO:0000256" key="6">
    <source>
        <dbReference type="ARBA" id="ARBA00022723"/>
    </source>
</evidence>
<keyword evidence="6 11" id="KW-0479">Metal-binding</keyword>
<evidence type="ECO:0000256" key="1">
    <source>
        <dbReference type="ARBA" id="ARBA00001946"/>
    </source>
</evidence>
<evidence type="ECO:0000256" key="7">
    <source>
        <dbReference type="ARBA" id="ARBA00022827"/>
    </source>
</evidence>
<proteinExistence type="inferred from homology"/>
<comment type="caution">
    <text evidence="12">The sequence shown here is derived from an EMBL/GenBank/DDBJ whole genome shotgun (WGS) entry which is preliminary data.</text>
</comment>
<evidence type="ECO:0000256" key="11">
    <source>
        <dbReference type="PIRNR" id="PIRNR006268"/>
    </source>
</evidence>
<accession>A0ABT8RAJ9</accession>
<dbReference type="PANTHER" id="PTHR30040:SF2">
    <property type="entry name" value="FAD:PROTEIN FMN TRANSFERASE"/>
    <property type="match status" value="1"/>
</dbReference>
<dbReference type="PIRSF" id="PIRSF006268">
    <property type="entry name" value="ApbE"/>
    <property type="match status" value="1"/>
</dbReference>
<evidence type="ECO:0000256" key="9">
    <source>
        <dbReference type="ARBA" id="ARBA00031306"/>
    </source>
</evidence>
<dbReference type="Proteomes" id="UP001168528">
    <property type="component" value="Unassembled WGS sequence"/>
</dbReference>
<name>A0ABT8RAJ9_9BACT</name>
<dbReference type="PANTHER" id="PTHR30040">
    <property type="entry name" value="THIAMINE BIOSYNTHESIS LIPOPROTEIN APBE"/>
    <property type="match status" value="1"/>
</dbReference>
<dbReference type="Gene3D" id="3.10.520.10">
    <property type="entry name" value="ApbE-like domains"/>
    <property type="match status" value="1"/>
</dbReference>
<dbReference type="InterPro" id="IPR003374">
    <property type="entry name" value="ApbE-like_sf"/>
</dbReference>
<organism evidence="12 13">
    <name type="scientific">Rhodocytophaga aerolata</name>
    <dbReference type="NCBI Taxonomy" id="455078"/>
    <lineage>
        <taxon>Bacteria</taxon>
        <taxon>Pseudomonadati</taxon>
        <taxon>Bacteroidota</taxon>
        <taxon>Cytophagia</taxon>
        <taxon>Cytophagales</taxon>
        <taxon>Rhodocytophagaceae</taxon>
        <taxon>Rhodocytophaga</taxon>
    </lineage>
</organism>
<keyword evidence="8 11" id="KW-0460">Magnesium</keyword>
<keyword evidence="4 11" id="KW-0285">Flavoprotein</keyword>
<dbReference type="RefSeq" id="WP_302039908.1">
    <property type="nucleotide sequence ID" value="NZ_JAUKPO010000016.1"/>
</dbReference>
<dbReference type="EC" id="2.7.1.180" evidence="2 11"/>
<sequence length="375" mass="41179">MNLEKIYYLFKLYLEIVESLEPERNKITQQQIDKAIQFLNSGRLYLICLLSFIFLSAKVPASAQAIDSLHRYQFLHKQMGTLFRIVLHAPDSTQANQAASSAFQRVDQLNDILSDYKAASELNQLSATAGTGQKVQVSPDLWYILTKSTEASKLSNGVFDITAGPYSKLWRRSRRQGELPSQEALAKAKKSVGYQHIRFFPHEKAIELTMPGMQLDLGAIGKGYAVDEAMKVLTQHGISSALVDGGGNIAVRAAPPGQQGWQVEIGSLPENKAPASAMQQVSLTHAGMASSGDLYQFVEIAGKRYSHIIDPQTGLGLTHQVMVTVIAADGTTADLLSTTISIVGLKKGKKLLKKYKAKACYVQYPDGNMEKWEAN</sequence>
<keyword evidence="5 11" id="KW-0808">Transferase</keyword>